<dbReference type="InterPro" id="IPR008794">
    <property type="entry name" value="Pro_racemase_fam"/>
</dbReference>
<proteinExistence type="inferred from homology"/>
<dbReference type="PANTHER" id="PTHR33442">
    <property type="entry name" value="TRANS-3-HYDROXY-L-PROLINE DEHYDRATASE"/>
    <property type="match status" value="1"/>
</dbReference>
<evidence type="ECO:0000313" key="5">
    <source>
        <dbReference type="Proteomes" id="UP001172673"/>
    </source>
</evidence>
<dbReference type="AlphaFoldDB" id="A0AA38WW63"/>
<name>A0AA38WW63_9EURO</name>
<evidence type="ECO:0000313" key="4">
    <source>
        <dbReference type="EMBL" id="KAJ9602237.1"/>
    </source>
</evidence>
<dbReference type="PANTHER" id="PTHR33442:SF1">
    <property type="entry name" value="TRANS-3-HYDROXY-L-PROLINE DEHYDRATASE"/>
    <property type="match status" value="1"/>
</dbReference>
<accession>A0AA38WW63</accession>
<evidence type="ECO:0000256" key="1">
    <source>
        <dbReference type="ARBA" id="ARBA00001148"/>
    </source>
</evidence>
<dbReference type="Proteomes" id="UP001172673">
    <property type="component" value="Unassembled WGS sequence"/>
</dbReference>
<dbReference type="EC" id="4.2.1.77" evidence="3"/>
<comment type="caution">
    <text evidence="4">The sequence shown here is derived from an EMBL/GenBank/DDBJ whole genome shotgun (WGS) entry which is preliminary data.</text>
</comment>
<dbReference type="Pfam" id="PF05544">
    <property type="entry name" value="Pro_racemase"/>
    <property type="match status" value="1"/>
</dbReference>
<sequence>MDIITQRLSQPENKPVSCIETHTCGEPTRIIIDGYPDVTGTLLEQRAKAKAQHDDIRKRLILEPRGHYEMYGAVLRPNTELTRTGQAHMGVLFLTNEGYSTMCGHAIIALGRFLVDTHDHKIFPRRNNITWNRSALVASLNIHAPCGILRVKVPVKKDGKSSDPTRPVSFVSVPSFATGVNIPVNINHYWPQLEKALTPKGSISVDFAYGGAFYAFVDASSLGFDAPLEDINMLDLSKATECLLSSIRENPELTEYFQHPEEADLSFLYGVIVTDDTFREKGRVLGAELGITFFADQQIDRSPTGSGVAARAALAYCKGEREAGISWTYHSLVSTRGLGPPFVGTIEPETIETNEGRPAQVCVRVEGQAFYTGFSTFSVEPADPLGDAGFVFAKASNLALSDGGQ</sequence>
<comment type="catalytic activity">
    <reaction evidence="1">
        <text>trans-3-hydroxy-L-proline = 1-pyrroline-2-carboxylate + H2O</text>
        <dbReference type="Rhea" id="RHEA:10320"/>
        <dbReference type="ChEBI" id="CHEBI:15377"/>
        <dbReference type="ChEBI" id="CHEBI:39785"/>
        <dbReference type="ChEBI" id="CHEBI:57938"/>
        <dbReference type="EC" id="4.2.1.77"/>
    </reaction>
</comment>
<comment type="similarity">
    <text evidence="2">Belongs to the proline racemase family.</text>
</comment>
<dbReference type="GO" id="GO:0050346">
    <property type="term" value="F:trans-L-3-hydroxyproline dehydratase activity"/>
    <property type="evidence" value="ECO:0007669"/>
    <property type="project" value="UniProtKB-EC"/>
</dbReference>
<evidence type="ECO:0000256" key="3">
    <source>
        <dbReference type="ARBA" id="ARBA00013105"/>
    </source>
</evidence>
<reference evidence="4" key="1">
    <citation type="submission" date="2022-10" db="EMBL/GenBank/DDBJ databases">
        <title>Culturing micro-colonial fungi from biological soil crusts in the Mojave desert and describing Neophaeococcomyces mojavensis, and introducing the new genera and species Taxawa tesnikishii.</title>
        <authorList>
            <person name="Kurbessoian T."/>
            <person name="Stajich J.E."/>
        </authorList>
    </citation>
    <scope>NUCLEOTIDE SEQUENCE</scope>
    <source>
        <strain evidence="4">TK_41</strain>
    </source>
</reference>
<dbReference type="SFLD" id="SFLDS00028">
    <property type="entry name" value="Proline_Racemase"/>
    <property type="match status" value="1"/>
</dbReference>
<organism evidence="4 5">
    <name type="scientific">Cladophialophora chaetospira</name>
    <dbReference type="NCBI Taxonomy" id="386627"/>
    <lineage>
        <taxon>Eukaryota</taxon>
        <taxon>Fungi</taxon>
        <taxon>Dikarya</taxon>
        <taxon>Ascomycota</taxon>
        <taxon>Pezizomycotina</taxon>
        <taxon>Eurotiomycetes</taxon>
        <taxon>Chaetothyriomycetidae</taxon>
        <taxon>Chaetothyriales</taxon>
        <taxon>Herpotrichiellaceae</taxon>
        <taxon>Cladophialophora</taxon>
    </lineage>
</organism>
<gene>
    <name evidence="4" type="ORF">H2200_013357</name>
</gene>
<protein>
    <recommendedName>
        <fullName evidence="3">trans-L-3-hydroxyproline dehydratase</fullName>
        <ecNumber evidence="3">4.2.1.77</ecNumber>
    </recommendedName>
</protein>
<evidence type="ECO:0000256" key="2">
    <source>
        <dbReference type="ARBA" id="ARBA00007529"/>
    </source>
</evidence>
<dbReference type="Gene3D" id="3.10.310.10">
    <property type="entry name" value="Diaminopimelate Epimerase, Chain A, domain 1"/>
    <property type="match status" value="2"/>
</dbReference>
<dbReference type="EMBL" id="JAPDRK010000028">
    <property type="protein sequence ID" value="KAJ9602237.1"/>
    <property type="molecule type" value="Genomic_DNA"/>
</dbReference>
<dbReference type="SUPFAM" id="SSF54506">
    <property type="entry name" value="Diaminopimelate epimerase-like"/>
    <property type="match status" value="1"/>
</dbReference>
<keyword evidence="5" id="KW-1185">Reference proteome</keyword>